<dbReference type="SUPFAM" id="SSF56112">
    <property type="entry name" value="Protein kinase-like (PK-like)"/>
    <property type="match status" value="1"/>
</dbReference>
<keyword evidence="1" id="KW-0067">ATP-binding</keyword>
<dbReference type="GO" id="GO:0005524">
    <property type="term" value="F:ATP binding"/>
    <property type="evidence" value="ECO:0007669"/>
    <property type="project" value="UniProtKB-UniRule"/>
</dbReference>
<evidence type="ECO:0000313" key="4">
    <source>
        <dbReference type="Proteomes" id="UP000289323"/>
    </source>
</evidence>
<dbReference type="InterPro" id="IPR000719">
    <property type="entry name" value="Prot_kinase_dom"/>
</dbReference>
<dbReference type="InterPro" id="IPR011009">
    <property type="entry name" value="Kinase-like_dom_sf"/>
</dbReference>
<accession>A0A3S4AJH0</accession>
<dbReference type="Proteomes" id="UP000289323">
    <property type="component" value="Unassembled WGS sequence"/>
</dbReference>
<organism evidence="3 4">
    <name type="scientific">Thermothielavioides terrestris</name>
    <dbReference type="NCBI Taxonomy" id="2587410"/>
    <lineage>
        <taxon>Eukaryota</taxon>
        <taxon>Fungi</taxon>
        <taxon>Dikarya</taxon>
        <taxon>Ascomycota</taxon>
        <taxon>Pezizomycotina</taxon>
        <taxon>Sordariomycetes</taxon>
        <taxon>Sordariomycetidae</taxon>
        <taxon>Sordariales</taxon>
        <taxon>Chaetomiaceae</taxon>
        <taxon>Thermothielavioides</taxon>
    </lineage>
</organism>
<dbReference type="PROSITE" id="PS50011">
    <property type="entry name" value="PROTEIN_KINASE_DOM"/>
    <property type="match status" value="1"/>
</dbReference>
<proteinExistence type="predicted"/>
<keyword evidence="1" id="KW-0547">Nucleotide-binding</keyword>
<dbReference type="AlphaFoldDB" id="A0A3S4AJH0"/>
<dbReference type="PROSITE" id="PS00107">
    <property type="entry name" value="PROTEIN_KINASE_ATP"/>
    <property type="match status" value="1"/>
</dbReference>
<name>A0A3S4AJH0_9PEZI</name>
<gene>
    <name evidence="3" type="ORF">TT172_LOCUS1520</name>
</gene>
<evidence type="ECO:0000313" key="3">
    <source>
        <dbReference type="EMBL" id="SPQ19101.1"/>
    </source>
</evidence>
<dbReference type="Gene3D" id="3.30.200.20">
    <property type="entry name" value="Phosphorylase Kinase, domain 1"/>
    <property type="match status" value="1"/>
</dbReference>
<dbReference type="EMBL" id="OUUZ01000001">
    <property type="protein sequence ID" value="SPQ19101.1"/>
    <property type="molecule type" value="Genomic_DNA"/>
</dbReference>
<dbReference type="InterPro" id="IPR017441">
    <property type="entry name" value="Protein_kinase_ATP_BS"/>
</dbReference>
<evidence type="ECO:0000259" key="2">
    <source>
        <dbReference type="PROSITE" id="PS50011"/>
    </source>
</evidence>
<evidence type="ECO:0000256" key="1">
    <source>
        <dbReference type="PROSITE-ProRule" id="PRU10141"/>
    </source>
</evidence>
<sequence length="89" mass="9818">MAYNMRQINGTDPDYQVLGGIGSGSFGVVTKVRRLRDRKIMACKHLSSDPAAGNVSHVQRELEIAFKLSRSNNRYLAKFSGDVAFNTSP</sequence>
<dbReference type="GO" id="GO:0004672">
    <property type="term" value="F:protein kinase activity"/>
    <property type="evidence" value="ECO:0007669"/>
    <property type="project" value="InterPro"/>
</dbReference>
<feature type="binding site" evidence="1">
    <location>
        <position position="44"/>
    </location>
    <ligand>
        <name>ATP</name>
        <dbReference type="ChEBI" id="CHEBI:30616"/>
    </ligand>
</feature>
<reference evidence="3 4" key="1">
    <citation type="submission" date="2018-04" db="EMBL/GenBank/DDBJ databases">
        <authorList>
            <person name="Huttner S."/>
            <person name="Dainat J."/>
        </authorList>
    </citation>
    <scope>NUCLEOTIDE SEQUENCE [LARGE SCALE GENOMIC DNA]</scope>
</reference>
<feature type="domain" description="Protein kinase" evidence="2">
    <location>
        <begin position="15"/>
        <end position="89"/>
    </location>
</feature>
<protein>
    <submittedName>
        <fullName evidence="3">E7ec80dc-bed3-4ca2-b99e-4ad5281bf287</fullName>
    </submittedName>
</protein>